<evidence type="ECO:0000313" key="2">
    <source>
        <dbReference type="EMBL" id="KAK7803564.1"/>
    </source>
</evidence>
<reference evidence="2 3" key="1">
    <citation type="journal article" date="2023" name="bioRxiv">
        <title>Conserved and derived expression patterns and positive selection on dental genes reveal complex evolutionary context of ever-growing rodent molars.</title>
        <authorList>
            <person name="Calamari Z.T."/>
            <person name="Song A."/>
            <person name="Cohen E."/>
            <person name="Akter M."/>
            <person name="Roy R.D."/>
            <person name="Hallikas O."/>
            <person name="Christensen M.M."/>
            <person name="Li P."/>
            <person name="Marangoni P."/>
            <person name="Jernvall J."/>
            <person name="Klein O.D."/>
        </authorList>
    </citation>
    <scope>NUCLEOTIDE SEQUENCE [LARGE SCALE GENOMIC DNA]</scope>
    <source>
        <strain evidence="2">V071</strain>
    </source>
</reference>
<organism evidence="2 3">
    <name type="scientific">Myodes glareolus</name>
    <name type="common">Bank vole</name>
    <name type="synonym">Clethrionomys glareolus</name>
    <dbReference type="NCBI Taxonomy" id="447135"/>
    <lineage>
        <taxon>Eukaryota</taxon>
        <taxon>Metazoa</taxon>
        <taxon>Chordata</taxon>
        <taxon>Craniata</taxon>
        <taxon>Vertebrata</taxon>
        <taxon>Euteleostomi</taxon>
        <taxon>Mammalia</taxon>
        <taxon>Eutheria</taxon>
        <taxon>Euarchontoglires</taxon>
        <taxon>Glires</taxon>
        <taxon>Rodentia</taxon>
        <taxon>Myomorpha</taxon>
        <taxon>Muroidea</taxon>
        <taxon>Cricetidae</taxon>
        <taxon>Arvicolinae</taxon>
        <taxon>Myodes</taxon>
    </lineage>
</organism>
<dbReference type="AlphaFoldDB" id="A0AAW0HNX5"/>
<sequence>MKRPASSVALFSHNAQSRSHLGHFSEKGHVGGHNGAKRQSEESFVLPRFWKPVYQGGSGEDSQDSGDGHKTLEPEHEQEV</sequence>
<evidence type="ECO:0000313" key="3">
    <source>
        <dbReference type="Proteomes" id="UP001488838"/>
    </source>
</evidence>
<evidence type="ECO:0000256" key="1">
    <source>
        <dbReference type="SAM" id="MobiDB-lite"/>
    </source>
</evidence>
<keyword evidence="3" id="KW-1185">Reference proteome</keyword>
<comment type="caution">
    <text evidence="2">The sequence shown here is derived from an EMBL/GenBank/DDBJ whole genome shotgun (WGS) entry which is preliminary data.</text>
</comment>
<feature type="region of interest" description="Disordered" evidence="1">
    <location>
        <begin position="1"/>
        <end position="80"/>
    </location>
</feature>
<proteinExistence type="predicted"/>
<name>A0AAW0HNX5_MYOGA</name>
<dbReference type="Proteomes" id="UP001488838">
    <property type="component" value="Unassembled WGS sequence"/>
</dbReference>
<gene>
    <name evidence="2" type="ORF">U0070_004200</name>
</gene>
<protein>
    <submittedName>
        <fullName evidence="2">Uncharacterized protein</fullName>
    </submittedName>
</protein>
<accession>A0AAW0HNX5</accession>
<dbReference type="EMBL" id="JBBHLL010000412">
    <property type="protein sequence ID" value="KAK7803564.1"/>
    <property type="molecule type" value="Genomic_DNA"/>
</dbReference>
<feature type="compositionally biased region" description="Basic and acidic residues" evidence="1">
    <location>
        <begin position="66"/>
        <end position="80"/>
    </location>
</feature>